<evidence type="ECO:0000259" key="8">
    <source>
        <dbReference type="PROSITE" id="PS51194"/>
    </source>
</evidence>
<dbReference type="GO" id="GO:0004386">
    <property type="term" value="F:helicase activity"/>
    <property type="evidence" value="ECO:0007669"/>
    <property type="project" value="UniProtKB-KW"/>
</dbReference>
<dbReference type="InterPro" id="IPR014001">
    <property type="entry name" value="Helicase_ATP-bd"/>
</dbReference>
<dbReference type="SMART" id="SM00487">
    <property type="entry name" value="DEXDc"/>
    <property type="match status" value="1"/>
</dbReference>
<evidence type="ECO:0000313" key="11">
    <source>
        <dbReference type="Proteomes" id="UP000600214"/>
    </source>
</evidence>
<dbReference type="Gene3D" id="3.40.50.300">
    <property type="entry name" value="P-loop containing nucleotide triphosphate hydrolases"/>
    <property type="match status" value="2"/>
</dbReference>
<keyword evidence="4" id="KW-0067">ATP-binding</keyword>
<reference evidence="11" key="1">
    <citation type="journal article" date="2019" name="Int. J. Syst. Evol. Microbiol.">
        <title>The Global Catalogue of Microorganisms (GCM) 10K type strain sequencing project: providing services to taxonomists for standard genome sequencing and annotation.</title>
        <authorList>
            <consortium name="The Broad Institute Genomics Platform"/>
            <consortium name="The Broad Institute Genome Sequencing Center for Infectious Disease"/>
            <person name="Wu L."/>
            <person name="Ma J."/>
        </authorList>
    </citation>
    <scope>NUCLEOTIDE SEQUENCE [LARGE SCALE GENOMIC DNA]</scope>
    <source>
        <strain evidence="11">CGMCC 1.15288</strain>
    </source>
</reference>
<evidence type="ECO:0000256" key="4">
    <source>
        <dbReference type="ARBA" id="ARBA00022840"/>
    </source>
</evidence>
<feature type="domain" description="Helicase ATP-binding" evidence="7">
    <location>
        <begin position="32"/>
        <end position="207"/>
    </location>
</feature>
<sequence>MKFEDYPIAAEIKRSLDAAGFKKPTDIQFKAIPAVMKGEDVLAIAQTGTGKTAAFAIPVVDKLHKQKSSSRSEGIKCVVMVPTRELAIQIAEVFTSISKYTKVKTFSVFGGVEQGPQIAKLEKGIDILVSTPGRMFDLVSQGYIKLDRVDTLILDEADHMLDLGFIKDIQDLIRHLPKRRQTLFFSATIDEKIKKLAYSLVRNAIRIQISPKNPVAKNIDHSVAFVAMDDKRFFLERVIRQNTEKKILVFVRTKVRAERVYKALERMEIKSLTIHGDKEQADRLTAMNEFKKGNVKVLIATDVSARGIDIPSVDYVINYDLPEQPENYVHRVGRTGRGTQKGIAVSFCSEEEKPVLDEIQQYLDKPIAVLKLTAGEYAETLELTTDTTDDLGALMREIAEFETRQKKKGRK</sequence>
<dbReference type="InterPro" id="IPR014014">
    <property type="entry name" value="RNA_helicase_DEAD_Q_motif"/>
</dbReference>
<organism evidence="10 11">
    <name type="scientific">Dyadobacter endophyticus</name>
    <dbReference type="NCBI Taxonomy" id="1749036"/>
    <lineage>
        <taxon>Bacteria</taxon>
        <taxon>Pseudomonadati</taxon>
        <taxon>Bacteroidota</taxon>
        <taxon>Cytophagia</taxon>
        <taxon>Cytophagales</taxon>
        <taxon>Spirosomataceae</taxon>
        <taxon>Dyadobacter</taxon>
    </lineage>
</organism>
<keyword evidence="2" id="KW-0378">Hydrolase</keyword>
<dbReference type="EMBL" id="BMIA01000001">
    <property type="protein sequence ID" value="GGH24636.1"/>
    <property type="molecule type" value="Genomic_DNA"/>
</dbReference>
<protein>
    <submittedName>
        <fullName evidence="10">DEAD/DEAH box helicase</fullName>
    </submittedName>
</protein>
<dbReference type="CDD" id="cd00268">
    <property type="entry name" value="DEADc"/>
    <property type="match status" value="1"/>
</dbReference>
<dbReference type="InterPro" id="IPR001650">
    <property type="entry name" value="Helicase_C-like"/>
</dbReference>
<keyword evidence="3 10" id="KW-0347">Helicase</keyword>
<dbReference type="PROSITE" id="PS51192">
    <property type="entry name" value="HELICASE_ATP_BIND_1"/>
    <property type="match status" value="1"/>
</dbReference>
<dbReference type="PROSITE" id="PS51194">
    <property type="entry name" value="HELICASE_CTER"/>
    <property type="match status" value="1"/>
</dbReference>
<dbReference type="Pfam" id="PF00270">
    <property type="entry name" value="DEAD"/>
    <property type="match status" value="1"/>
</dbReference>
<evidence type="ECO:0000256" key="2">
    <source>
        <dbReference type="ARBA" id="ARBA00022801"/>
    </source>
</evidence>
<evidence type="ECO:0000313" key="10">
    <source>
        <dbReference type="EMBL" id="GGH24636.1"/>
    </source>
</evidence>
<dbReference type="InterPro" id="IPR011545">
    <property type="entry name" value="DEAD/DEAH_box_helicase_dom"/>
</dbReference>
<evidence type="ECO:0000256" key="1">
    <source>
        <dbReference type="ARBA" id="ARBA00022741"/>
    </source>
</evidence>
<proteinExistence type="inferred from homology"/>
<dbReference type="RefSeq" id="WP_188928929.1">
    <property type="nucleotide sequence ID" value="NZ_BMIA01000001.1"/>
</dbReference>
<dbReference type="SUPFAM" id="SSF52540">
    <property type="entry name" value="P-loop containing nucleoside triphosphate hydrolases"/>
    <property type="match status" value="1"/>
</dbReference>
<keyword evidence="11" id="KW-1185">Reference proteome</keyword>
<comment type="caution">
    <text evidence="10">The sequence shown here is derived from an EMBL/GenBank/DDBJ whole genome shotgun (WGS) entry which is preliminary data.</text>
</comment>
<dbReference type="InterPro" id="IPR044742">
    <property type="entry name" value="DEAD/DEAH_RhlB"/>
</dbReference>
<dbReference type="Pfam" id="PF00271">
    <property type="entry name" value="Helicase_C"/>
    <property type="match status" value="1"/>
</dbReference>
<evidence type="ECO:0000259" key="7">
    <source>
        <dbReference type="PROSITE" id="PS51192"/>
    </source>
</evidence>
<dbReference type="PANTHER" id="PTHR47959">
    <property type="entry name" value="ATP-DEPENDENT RNA HELICASE RHLE-RELATED"/>
    <property type="match status" value="1"/>
</dbReference>
<dbReference type="Proteomes" id="UP000600214">
    <property type="component" value="Unassembled WGS sequence"/>
</dbReference>
<dbReference type="PROSITE" id="PS51195">
    <property type="entry name" value="Q_MOTIF"/>
    <property type="match status" value="1"/>
</dbReference>
<gene>
    <name evidence="10" type="ORF">GCM10007423_08250</name>
</gene>
<dbReference type="PANTHER" id="PTHR47959:SF13">
    <property type="entry name" value="ATP-DEPENDENT RNA HELICASE RHLE"/>
    <property type="match status" value="1"/>
</dbReference>
<dbReference type="InterPro" id="IPR027417">
    <property type="entry name" value="P-loop_NTPase"/>
</dbReference>
<feature type="short sequence motif" description="Q motif" evidence="6">
    <location>
        <begin position="1"/>
        <end position="29"/>
    </location>
</feature>
<dbReference type="CDD" id="cd18787">
    <property type="entry name" value="SF2_C_DEAD"/>
    <property type="match status" value="1"/>
</dbReference>
<comment type="similarity">
    <text evidence="5">Belongs to the DEAD box helicase family.</text>
</comment>
<keyword evidence="1" id="KW-0547">Nucleotide-binding</keyword>
<name>A0ABQ1YGL3_9BACT</name>
<dbReference type="InterPro" id="IPR050079">
    <property type="entry name" value="DEAD_box_RNA_helicase"/>
</dbReference>
<feature type="domain" description="DEAD-box RNA helicase Q" evidence="9">
    <location>
        <begin position="1"/>
        <end position="29"/>
    </location>
</feature>
<dbReference type="SMART" id="SM00490">
    <property type="entry name" value="HELICc"/>
    <property type="match status" value="1"/>
</dbReference>
<feature type="domain" description="Helicase C-terminal" evidence="8">
    <location>
        <begin position="234"/>
        <end position="378"/>
    </location>
</feature>
<evidence type="ECO:0000256" key="5">
    <source>
        <dbReference type="ARBA" id="ARBA00038437"/>
    </source>
</evidence>
<evidence type="ECO:0000256" key="3">
    <source>
        <dbReference type="ARBA" id="ARBA00022806"/>
    </source>
</evidence>
<evidence type="ECO:0000256" key="6">
    <source>
        <dbReference type="PROSITE-ProRule" id="PRU00552"/>
    </source>
</evidence>
<accession>A0ABQ1YGL3</accession>
<evidence type="ECO:0000259" key="9">
    <source>
        <dbReference type="PROSITE" id="PS51195"/>
    </source>
</evidence>